<name>A0ABM0YWR7_CAMSA</name>
<accession>A0ABM0YWR7</accession>
<evidence type="ECO:0000313" key="2">
    <source>
        <dbReference type="RefSeq" id="XP_010507018.1"/>
    </source>
</evidence>
<dbReference type="PANTHER" id="PTHR35317">
    <property type="entry name" value="OS04G0629600 PROTEIN"/>
    <property type="match status" value="1"/>
</dbReference>
<proteinExistence type="predicted"/>
<evidence type="ECO:0000313" key="1">
    <source>
        <dbReference type="Proteomes" id="UP000694864"/>
    </source>
</evidence>
<dbReference type="Pfam" id="PF14223">
    <property type="entry name" value="Retrotran_gag_2"/>
    <property type="match status" value="1"/>
</dbReference>
<dbReference type="RefSeq" id="XP_010507018.1">
    <property type="nucleotide sequence ID" value="XM_010508716.1"/>
</dbReference>
<dbReference type="GeneID" id="104783573"/>
<dbReference type="PANTHER" id="PTHR35317:SF31">
    <property type="entry name" value="DUF4219 DOMAIN-CONTAINING PROTEIN"/>
    <property type="match status" value="1"/>
</dbReference>
<protein>
    <submittedName>
        <fullName evidence="2">Uncharacterized protein LOC104783573</fullName>
    </submittedName>
</protein>
<keyword evidence="1" id="KW-1185">Reference proteome</keyword>
<reference evidence="2" key="2">
    <citation type="submission" date="2025-08" db="UniProtKB">
        <authorList>
            <consortium name="RefSeq"/>
        </authorList>
    </citation>
    <scope>IDENTIFICATION</scope>
    <source>
        <tissue evidence="2">Leaf</tissue>
    </source>
</reference>
<organism evidence="1 2">
    <name type="scientific">Camelina sativa</name>
    <name type="common">False flax</name>
    <name type="synonym">Myagrum sativum</name>
    <dbReference type="NCBI Taxonomy" id="90675"/>
    <lineage>
        <taxon>Eukaryota</taxon>
        <taxon>Viridiplantae</taxon>
        <taxon>Streptophyta</taxon>
        <taxon>Embryophyta</taxon>
        <taxon>Tracheophyta</taxon>
        <taxon>Spermatophyta</taxon>
        <taxon>Magnoliopsida</taxon>
        <taxon>eudicotyledons</taxon>
        <taxon>Gunneridae</taxon>
        <taxon>Pentapetalae</taxon>
        <taxon>rosids</taxon>
        <taxon>malvids</taxon>
        <taxon>Brassicales</taxon>
        <taxon>Brassicaceae</taxon>
        <taxon>Camelineae</taxon>
        <taxon>Camelina</taxon>
    </lineage>
</organism>
<dbReference type="Proteomes" id="UP000694864">
    <property type="component" value="Chromosome 4"/>
</dbReference>
<sequence>MELNTDGVGTSKNIMLDTKRYGYWKVRMTQLIRGQGEDAWTAVEEGWEPPYDTTEDGVKIPIPKARWTIDEKNLSKFNAIAMNVIFCSVDEDEFKLIQGCKSAKQAWDILQQSHEGTSSVKRTRLDLLATQFECLKMALDVTIVKFSSKIIAIANEPEVLGKT</sequence>
<reference evidence="1" key="1">
    <citation type="journal article" date="2014" name="Nat. Commun.">
        <title>The emerging biofuel crop Camelina sativa retains a highly undifferentiated hexaploid genome structure.</title>
        <authorList>
            <person name="Kagale S."/>
            <person name="Koh C."/>
            <person name="Nixon J."/>
            <person name="Bollina V."/>
            <person name="Clarke W.E."/>
            <person name="Tuteja R."/>
            <person name="Spillane C."/>
            <person name="Robinson S.J."/>
            <person name="Links M.G."/>
            <person name="Clarke C."/>
            <person name="Higgins E.E."/>
            <person name="Huebert T."/>
            <person name="Sharpe A.G."/>
            <person name="Parkin I.A."/>
        </authorList>
    </citation>
    <scope>NUCLEOTIDE SEQUENCE [LARGE SCALE GENOMIC DNA]</scope>
    <source>
        <strain evidence="1">cv. DH55</strain>
    </source>
</reference>
<gene>
    <name evidence="2" type="primary">LOC104783573</name>
</gene>